<evidence type="ECO:0000256" key="2">
    <source>
        <dbReference type="SAM" id="Phobius"/>
    </source>
</evidence>
<dbReference type="PANTHER" id="PTHR47966:SF51">
    <property type="entry name" value="BETA-SITE APP-CLEAVING ENZYME, ISOFORM A-RELATED"/>
    <property type="match status" value="1"/>
</dbReference>
<dbReference type="Proteomes" id="UP000660729">
    <property type="component" value="Unassembled WGS sequence"/>
</dbReference>
<dbReference type="GO" id="GO:0006508">
    <property type="term" value="P:proteolysis"/>
    <property type="evidence" value="ECO:0007669"/>
    <property type="project" value="InterPro"/>
</dbReference>
<gene>
    <name evidence="4" type="ORF">HII31_03531</name>
</gene>
<dbReference type="GO" id="GO:0004190">
    <property type="term" value="F:aspartic-type endopeptidase activity"/>
    <property type="evidence" value="ECO:0007669"/>
    <property type="project" value="InterPro"/>
</dbReference>
<keyword evidence="2" id="KW-1133">Transmembrane helix</keyword>
<comment type="similarity">
    <text evidence="1">Belongs to the peptidase A1 family.</text>
</comment>
<organism evidence="4 5">
    <name type="scientific">Pseudocercospora fuligena</name>
    <dbReference type="NCBI Taxonomy" id="685502"/>
    <lineage>
        <taxon>Eukaryota</taxon>
        <taxon>Fungi</taxon>
        <taxon>Dikarya</taxon>
        <taxon>Ascomycota</taxon>
        <taxon>Pezizomycotina</taxon>
        <taxon>Dothideomycetes</taxon>
        <taxon>Dothideomycetidae</taxon>
        <taxon>Mycosphaerellales</taxon>
        <taxon>Mycosphaerellaceae</taxon>
        <taxon>Pseudocercospora</taxon>
    </lineage>
</organism>
<dbReference type="Gene3D" id="2.40.70.10">
    <property type="entry name" value="Acid Proteases"/>
    <property type="match status" value="2"/>
</dbReference>
<feature type="domain" description="Peptidase A1" evidence="3">
    <location>
        <begin position="18"/>
        <end position="369"/>
    </location>
</feature>
<evidence type="ECO:0000259" key="3">
    <source>
        <dbReference type="PROSITE" id="PS51767"/>
    </source>
</evidence>
<feature type="transmembrane region" description="Helical" evidence="2">
    <location>
        <begin position="386"/>
        <end position="409"/>
    </location>
</feature>
<evidence type="ECO:0000256" key="1">
    <source>
        <dbReference type="ARBA" id="ARBA00007447"/>
    </source>
</evidence>
<protein>
    <recommendedName>
        <fullName evidence="3">Peptidase A1 domain-containing protein</fullName>
    </recommendedName>
</protein>
<dbReference type="EMBL" id="JABCIY010000043">
    <property type="protein sequence ID" value="KAF7195063.1"/>
    <property type="molecule type" value="Genomic_DNA"/>
</dbReference>
<keyword evidence="2" id="KW-0812">Transmembrane</keyword>
<dbReference type="OrthoDB" id="4074350at2759"/>
<keyword evidence="2" id="KW-0472">Membrane</keyword>
<name>A0A8H6RPS1_9PEZI</name>
<dbReference type="GO" id="GO:0000324">
    <property type="term" value="C:fungal-type vacuole"/>
    <property type="evidence" value="ECO:0007669"/>
    <property type="project" value="TreeGrafter"/>
</dbReference>
<dbReference type="InterPro" id="IPR033121">
    <property type="entry name" value="PEPTIDASE_A1"/>
</dbReference>
<proteinExistence type="inferred from homology"/>
<dbReference type="Pfam" id="PF00026">
    <property type="entry name" value="Asp"/>
    <property type="match status" value="1"/>
</dbReference>
<keyword evidence="5" id="KW-1185">Reference proteome</keyword>
<dbReference type="InterPro" id="IPR001461">
    <property type="entry name" value="Aspartic_peptidase_A1"/>
</dbReference>
<sequence length="497" mass="55350">MLNFTPSGLWEGNDGSWATFNISVGEPPQNFRVLPLTGTSQVWLPDFVDACANITLDYHDCQNLRGASYDTLSITNSSSWQEIQPFPLHDGSNLFGQDNRSSFGLDALMLKTSAGNLSLSDQLVATYQTEDFWLGMLGLAANITELLGKQYHSVLQSWSDTGQIERVAYGYTAGAVYDPDKPAVLSLGGFENRTVNNITKVIDTSKNTTILDIWLEDIVVSGTFSDGARSLLPKANLSRYTIDSSTAQLWLPEVVCDNFQSAFGLEYDEDSGFYYMNETIHIQLQNRAPSIMVTLATLSPEDNSTTSTTSITLPYKAFDLSLGYPYHDVARPYFPIRKAANSSQYVLGRVLLQEAFLAVDWANSTFTIGQLEMPGPSLIKKRSKAALAGALTTVILLVLIAVPVGWWYWKVRPKSWSLAVSILRQQYMEIWLRFLGEPREGPEPAVLDGDRVSLAEGQASSVESHRKPEIAHRASVWSRRRDMQGPYYKMTWHAAFE</sequence>
<dbReference type="InterPro" id="IPR034164">
    <property type="entry name" value="Pepsin-like_dom"/>
</dbReference>
<evidence type="ECO:0000313" key="4">
    <source>
        <dbReference type="EMBL" id="KAF7195063.1"/>
    </source>
</evidence>
<comment type="caution">
    <text evidence="4">The sequence shown here is derived from an EMBL/GenBank/DDBJ whole genome shotgun (WGS) entry which is preliminary data.</text>
</comment>
<dbReference type="PROSITE" id="PS51767">
    <property type="entry name" value="PEPTIDASE_A1"/>
    <property type="match status" value="1"/>
</dbReference>
<dbReference type="PANTHER" id="PTHR47966">
    <property type="entry name" value="BETA-SITE APP-CLEAVING ENZYME, ISOFORM A-RELATED"/>
    <property type="match status" value="1"/>
</dbReference>
<dbReference type="CDD" id="cd05471">
    <property type="entry name" value="pepsin_like"/>
    <property type="match status" value="1"/>
</dbReference>
<dbReference type="AlphaFoldDB" id="A0A8H6RPS1"/>
<reference evidence="4" key="1">
    <citation type="submission" date="2020-04" db="EMBL/GenBank/DDBJ databases">
        <title>Draft genome resource of the tomato pathogen Pseudocercospora fuligena.</title>
        <authorList>
            <person name="Zaccaron A."/>
        </authorList>
    </citation>
    <scope>NUCLEOTIDE SEQUENCE</scope>
    <source>
        <strain evidence="4">PF001</strain>
    </source>
</reference>
<dbReference type="SUPFAM" id="SSF50630">
    <property type="entry name" value="Acid proteases"/>
    <property type="match status" value="1"/>
</dbReference>
<accession>A0A8H6RPS1</accession>
<evidence type="ECO:0000313" key="5">
    <source>
        <dbReference type="Proteomes" id="UP000660729"/>
    </source>
</evidence>
<dbReference type="InterPro" id="IPR021109">
    <property type="entry name" value="Peptidase_aspartic_dom_sf"/>
</dbReference>